<proteinExistence type="predicted"/>
<dbReference type="Proteomes" id="UP000178893">
    <property type="component" value="Unassembled WGS sequence"/>
</dbReference>
<evidence type="ECO:0000313" key="3">
    <source>
        <dbReference type="Proteomes" id="UP000178893"/>
    </source>
</evidence>
<name>A0A1G2DXJ7_9BACT</name>
<accession>A0A1G2DXJ7</accession>
<dbReference type="EMBL" id="MHLW01000026">
    <property type="protein sequence ID" value="OGZ17781.1"/>
    <property type="molecule type" value="Genomic_DNA"/>
</dbReference>
<feature type="domain" description="Polysaccharide pyruvyl transferase" evidence="1">
    <location>
        <begin position="23"/>
        <end position="291"/>
    </location>
</feature>
<protein>
    <recommendedName>
        <fullName evidence="1">Polysaccharide pyruvyl transferase domain-containing protein</fullName>
    </recommendedName>
</protein>
<evidence type="ECO:0000259" key="1">
    <source>
        <dbReference type="Pfam" id="PF04230"/>
    </source>
</evidence>
<organism evidence="2 3">
    <name type="scientific">Candidatus Nealsonbacteria bacterium RBG_13_37_56</name>
    <dbReference type="NCBI Taxonomy" id="1801661"/>
    <lineage>
        <taxon>Bacteria</taxon>
        <taxon>Candidatus Nealsoniibacteriota</taxon>
    </lineage>
</organism>
<sequence>MGKNKKILVTGLCFSNNQGGPAMALSFMEQIRKYLSPDFVFAVSPVYFNLEKKWADHYGVKIVSEKTKEYKEALKNCDCLVNLNGIAFVGDKSRKWYSSFYENRFFREAKKYKKPFFRFIQSYGPFEDWRVRFIAKREFDNLPCVMARGDLSAQYCRSLTNTPVYSFPDVAITLKATNKRDLGNYIVFCPSAVTARENREKYILFFKDLIKYYKNKGEKIILLPSAFSSEKSKCDRELSKEINNAYIIEEELDCRELKEIIQKSKLAIVSRYHSLVAALSSAVPVISIGWNDKYKDIMNFYSCPEFAFDIRDEINPEMVIKKVDAWTNDKKLALKKQQPKLELKLDLSFRIFIDWLEKIS</sequence>
<dbReference type="Pfam" id="PF04230">
    <property type="entry name" value="PS_pyruv_trans"/>
    <property type="match status" value="1"/>
</dbReference>
<dbReference type="PANTHER" id="PTHR36836:SF1">
    <property type="entry name" value="COLANIC ACID BIOSYNTHESIS PROTEIN WCAK"/>
    <property type="match status" value="1"/>
</dbReference>
<dbReference type="AlphaFoldDB" id="A0A1G2DXJ7"/>
<evidence type="ECO:0000313" key="2">
    <source>
        <dbReference type="EMBL" id="OGZ17781.1"/>
    </source>
</evidence>
<dbReference type="InterPro" id="IPR007345">
    <property type="entry name" value="Polysacch_pyruvyl_Trfase"/>
</dbReference>
<dbReference type="PANTHER" id="PTHR36836">
    <property type="entry name" value="COLANIC ACID BIOSYNTHESIS PROTEIN WCAK"/>
    <property type="match status" value="1"/>
</dbReference>
<reference evidence="2 3" key="1">
    <citation type="journal article" date="2016" name="Nat. Commun.">
        <title>Thousands of microbial genomes shed light on interconnected biogeochemical processes in an aquifer system.</title>
        <authorList>
            <person name="Anantharaman K."/>
            <person name="Brown C.T."/>
            <person name="Hug L.A."/>
            <person name="Sharon I."/>
            <person name="Castelle C.J."/>
            <person name="Probst A.J."/>
            <person name="Thomas B.C."/>
            <person name="Singh A."/>
            <person name="Wilkins M.J."/>
            <person name="Karaoz U."/>
            <person name="Brodie E.L."/>
            <person name="Williams K.H."/>
            <person name="Hubbard S.S."/>
            <person name="Banfield J.F."/>
        </authorList>
    </citation>
    <scope>NUCLEOTIDE SEQUENCE [LARGE SCALE GENOMIC DNA]</scope>
</reference>
<gene>
    <name evidence="2" type="ORF">A2V72_01935</name>
</gene>
<comment type="caution">
    <text evidence="2">The sequence shown here is derived from an EMBL/GenBank/DDBJ whole genome shotgun (WGS) entry which is preliminary data.</text>
</comment>